<evidence type="ECO:0000256" key="7">
    <source>
        <dbReference type="ARBA" id="ARBA00022989"/>
    </source>
</evidence>
<dbReference type="Pfam" id="PF03169">
    <property type="entry name" value="OPT"/>
    <property type="match status" value="1"/>
</dbReference>
<feature type="transmembrane region" description="Helical" evidence="9">
    <location>
        <begin position="730"/>
        <end position="752"/>
    </location>
</feature>
<feature type="transmembrane region" description="Helical" evidence="9">
    <location>
        <begin position="486"/>
        <end position="508"/>
    </location>
</feature>
<evidence type="ECO:0000256" key="9">
    <source>
        <dbReference type="SAM" id="Phobius"/>
    </source>
</evidence>
<dbReference type="GO" id="GO:0035673">
    <property type="term" value="F:oligopeptide transmembrane transporter activity"/>
    <property type="evidence" value="ECO:0007669"/>
    <property type="project" value="InterPro"/>
</dbReference>
<keyword evidence="8 9" id="KW-0472">Membrane</keyword>
<feature type="transmembrane region" description="Helical" evidence="9">
    <location>
        <begin position="341"/>
        <end position="360"/>
    </location>
</feature>
<dbReference type="OrthoDB" id="9986677at2759"/>
<protein>
    <recommendedName>
        <fullName evidence="12">OPT family small oligopeptide transporter</fullName>
    </recommendedName>
</protein>
<feature type="transmembrane region" description="Helical" evidence="9">
    <location>
        <begin position="268"/>
        <end position="291"/>
    </location>
</feature>
<dbReference type="GO" id="GO:0016020">
    <property type="term" value="C:membrane"/>
    <property type="evidence" value="ECO:0007669"/>
    <property type="project" value="UniProtKB-SubCell"/>
</dbReference>
<dbReference type="EMBL" id="KV454297">
    <property type="protein sequence ID" value="ODQ71454.1"/>
    <property type="molecule type" value="Genomic_DNA"/>
</dbReference>
<feature type="transmembrane region" description="Helical" evidence="9">
    <location>
        <begin position="579"/>
        <end position="602"/>
    </location>
</feature>
<evidence type="ECO:0000256" key="8">
    <source>
        <dbReference type="ARBA" id="ARBA00023136"/>
    </source>
</evidence>
<sequence length="871" mass="99264">MNSRTSDDYSEDRKVPRVSVVKSFEESEELKKGIHITEKSVDDKSRVIRRIRNQNQFREEDVSNLVDPVSEFMYEKVSTMTLEEGLQILADTVEYHDDDVNFPAQTMKKITGLLSGEGRDQDPEGHDLDVKIEAALVKYHSPYPEVRAICDPFDDPTIPVETIRAYVLGTIWVCIGSFVNTFFNQRQPSLRIQSTVIQLLLYPCGKVAERLPSWSFTFRGNRYCTNPGPWTHKEQMLVTTMVNIAAGSSNFMGYVLTMTLDTFFGMKYLNFGFIFLMNFSTLFFGFGLAGLLRKWVIYPVKGMWSFTVWPTILPTLALNRALLLPEAKSSVHGWTMTRYKFFFVMLVASFFYFFFPNYIFKVLSTFNWTTWIAPQNTNLAIITGSYLGLGYNPITTFDWAVINYSSPLVVPFFSLLNRYLGMFLSGILLIALYWRNYKWTGYLPINSNDVFDSNGHEYNISRVTVAGGNLIDLKGYRNYSPPYMSIGNLISSGASFSVYTLSFTYILLTERRIIWQALKGFWLQIRNPKRHNLASYEDPISKIMAKYPEVPDWWYAIVFVIALVFGIVGVTVYPTDTPVWSILVIVALSVAMLVPTALIFAVTGYQLGMNNLAVIVTGYMVPGNAMANMICRVYGYNIDDQAEDFISDLKMGHYSKLPPRAVFRAQMLATFIQTLVTIGTTKFLIASVSDLCSVTQIDRFVCSFPRSLYADTIMFGLVGPERMFNSLYPALKYCFLIGFVAAIACWLLRMYFPRYLKYVHPVLIISGVNRWGGSYNLSYYTPGLFAGFAFSWHIKRHYLAWWVKYNYLLTSGLSAGIAFSGIVIFLTLQYTKTKFNWWGNTIISSGVDFKRAAALYEVPEGGFGVKIGDFQ</sequence>
<dbReference type="NCBIfam" id="TIGR00727">
    <property type="entry name" value="ISP4_OPT"/>
    <property type="match status" value="1"/>
</dbReference>
<evidence type="ECO:0008006" key="12">
    <source>
        <dbReference type="Google" id="ProtNLM"/>
    </source>
</evidence>
<proteinExistence type="inferred from homology"/>
<name>A0A1E3Q1S2_LIPST</name>
<feature type="transmembrane region" description="Helical" evidence="9">
    <location>
        <begin position="777"/>
        <end position="794"/>
    </location>
</feature>
<evidence type="ECO:0000256" key="4">
    <source>
        <dbReference type="ARBA" id="ARBA00022692"/>
    </source>
</evidence>
<evidence type="ECO:0000256" key="6">
    <source>
        <dbReference type="ARBA" id="ARBA00022927"/>
    </source>
</evidence>
<feature type="transmembrane region" description="Helical" evidence="9">
    <location>
        <begin position="236"/>
        <end position="256"/>
    </location>
</feature>
<keyword evidence="7 9" id="KW-1133">Transmembrane helix</keyword>
<dbReference type="InterPro" id="IPR004813">
    <property type="entry name" value="OPT"/>
</dbReference>
<feature type="transmembrane region" description="Helical" evidence="9">
    <location>
        <begin position="303"/>
        <end position="321"/>
    </location>
</feature>
<keyword evidence="11" id="KW-1185">Reference proteome</keyword>
<accession>A0A1E3Q1S2</accession>
<feature type="transmembrane region" description="Helical" evidence="9">
    <location>
        <begin position="415"/>
        <end position="434"/>
    </location>
</feature>
<comment type="subcellular location">
    <subcellularLocation>
        <location evidence="1">Membrane</location>
        <topology evidence="1">Multi-pass membrane protein</topology>
    </subcellularLocation>
</comment>
<reference evidence="10 11" key="1">
    <citation type="journal article" date="2016" name="Proc. Natl. Acad. Sci. U.S.A.">
        <title>Comparative genomics of biotechnologically important yeasts.</title>
        <authorList>
            <person name="Riley R."/>
            <person name="Haridas S."/>
            <person name="Wolfe K.H."/>
            <person name="Lopes M.R."/>
            <person name="Hittinger C.T."/>
            <person name="Goeker M."/>
            <person name="Salamov A.A."/>
            <person name="Wisecaver J.H."/>
            <person name="Long T.M."/>
            <person name="Calvey C.H."/>
            <person name="Aerts A.L."/>
            <person name="Barry K.W."/>
            <person name="Choi C."/>
            <person name="Clum A."/>
            <person name="Coughlan A.Y."/>
            <person name="Deshpande S."/>
            <person name="Douglass A.P."/>
            <person name="Hanson S.J."/>
            <person name="Klenk H.-P."/>
            <person name="LaButti K.M."/>
            <person name="Lapidus A."/>
            <person name="Lindquist E.A."/>
            <person name="Lipzen A.M."/>
            <person name="Meier-Kolthoff J.P."/>
            <person name="Ohm R.A."/>
            <person name="Otillar R.P."/>
            <person name="Pangilinan J.L."/>
            <person name="Peng Y."/>
            <person name="Rokas A."/>
            <person name="Rosa C.A."/>
            <person name="Scheuner C."/>
            <person name="Sibirny A.A."/>
            <person name="Slot J.C."/>
            <person name="Stielow J.B."/>
            <person name="Sun H."/>
            <person name="Kurtzman C.P."/>
            <person name="Blackwell M."/>
            <person name="Grigoriev I.V."/>
            <person name="Jeffries T.W."/>
        </authorList>
    </citation>
    <scope>NUCLEOTIDE SEQUENCE [LARGE SCALE GENOMIC DNA]</scope>
    <source>
        <strain evidence="10 11">NRRL Y-11557</strain>
    </source>
</reference>
<organism evidence="10 11">
    <name type="scientific">Lipomyces starkeyi NRRL Y-11557</name>
    <dbReference type="NCBI Taxonomy" id="675824"/>
    <lineage>
        <taxon>Eukaryota</taxon>
        <taxon>Fungi</taxon>
        <taxon>Dikarya</taxon>
        <taxon>Ascomycota</taxon>
        <taxon>Saccharomycotina</taxon>
        <taxon>Lipomycetes</taxon>
        <taxon>Lipomycetales</taxon>
        <taxon>Lipomycetaceae</taxon>
        <taxon>Lipomyces</taxon>
    </lineage>
</organism>
<evidence type="ECO:0000256" key="2">
    <source>
        <dbReference type="ARBA" id="ARBA00008807"/>
    </source>
</evidence>
<evidence type="ECO:0000256" key="1">
    <source>
        <dbReference type="ARBA" id="ARBA00004141"/>
    </source>
</evidence>
<dbReference type="Proteomes" id="UP000094385">
    <property type="component" value="Unassembled WGS sequence"/>
</dbReference>
<dbReference type="NCBIfam" id="TIGR00728">
    <property type="entry name" value="OPT_sfam"/>
    <property type="match status" value="1"/>
</dbReference>
<dbReference type="PANTHER" id="PTHR22601">
    <property type="entry name" value="ISP4 LIKE PROTEIN"/>
    <property type="match status" value="1"/>
</dbReference>
<feature type="transmembrane region" description="Helical" evidence="9">
    <location>
        <begin position="553"/>
        <end position="573"/>
    </location>
</feature>
<comment type="similarity">
    <text evidence="2">Belongs to the oligopeptide OPT transporter family.</text>
</comment>
<feature type="transmembrane region" description="Helical" evidence="9">
    <location>
        <begin position="806"/>
        <end position="828"/>
    </location>
</feature>
<dbReference type="GO" id="GO:0015031">
    <property type="term" value="P:protein transport"/>
    <property type="evidence" value="ECO:0007669"/>
    <property type="project" value="UniProtKB-KW"/>
</dbReference>
<dbReference type="AlphaFoldDB" id="A0A1E3Q1S2"/>
<dbReference type="InterPro" id="IPR004648">
    <property type="entry name" value="Oligpept_transpt"/>
</dbReference>
<keyword evidence="3" id="KW-0813">Transport</keyword>
<keyword evidence="4 9" id="KW-0812">Transmembrane</keyword>
<evidence type="ECO:0000313" key="11">
    <source>
        <dbReference type="Proteomes" id="UP000094385"/>
    </source>
</evidence>
<keyword evidence="5" id="KW-0571">Peptide transport</keyword>
<evidence type="ECO:0000256" key="5">
    <source>
        <dbReference type="ARBA" id="ARBA00022856"/>
    </source>
</evidence>
<keyword evidence="6" id="KW-0653">Protein transport</keyword>
<gene>
    <name evidence="10" type="ORF">LIPSTDRAFT_96954</name>
</gene>
<evidence type="ECO:0000313" key="10">
    <source>
        <dbReference type="EMBL" id="ODQ71454.1"/>
    </source>
</evidence>
<evidence type="ECO:0000256" key="3">
    <source>
        <dbReference type="ARBA" id="ARBA00022448"/>
    </source>
</evidence>
<feature type="transmembrane region" description="Helical" evidence="9">
    <location>
        <begin position="163"/>
        <end position="183"/>
    </location>
</feature>